<evidence type="ECO:0000259" key="3">
    <source>
        <dbReference type="PROSITE" id="PS50114"/>
    </source>
</evidence>
<feature type="region of interest" description="Disordered" evidence="2">
    <location>
        <begin position="480"/>
        <end position="503"/>
    </location>
</feature>
<feature type="region of interest" description="Disordered" evidence="2">
    <location>
        <begin position="155"/>
        <end position="193"/>
    </location>
</feature>
<feature type="domain" description="GATA-type" evidence="3">
    <location>
        <begin position="217"/>
        <end position="265"/>
    </location>
</feature>
<reference evidence="4 5" key="1">
    <citation type="submission" date="2024-06" db="EMBL/GenBank/DDBJ databases">
        <authorList>
            <person name="Kraege A."/>
            <person name="Thomma B."/>
        </authorList>
    </citation>
    <scope>NUCLEOTIDE SEQUENCE [LARGE SCALE GENOMIC DNA]</scope>
</reference>
<evidence type="ECO:0000256" key="1">
    <source>
        <dbReference type="PROSITE-ProRule" id="PRU00094"/>
    </source>
</evidence>
<feature type="compositionally biased region" description="Basic and acidic residues" evidence="2">
    <location>
        <begin position="172"/>
        <end position="193"/>
    </location>
</feature>
<keyword evidence="1" id="KW-0862">Zinc</keyword>
<feature type="region of interest" description="Disordered" evidence="2">
    <location>
        <begin position="292"/>
        <end position="362"/>
    </location>
</feature>
<keyword evidence="1" id="KW-0863">Zinc-finger</keyword>
<protein>
    <submittedName>
        <fullName evidence="4">G10226 protein</fullName>
    </submittedName>
</protein>
<feature type="region of interest" description="Disordered" evidence="2">
    <location>
        <begin position="550"/>
        <end position="580"/>
    </location>
</feature>
<dbReference type="SUPFAM" id="SSF57716">
    <property type="entry name" value="Glucocorticoid receptor-like (DNA-binding domain)"/>
    <property type="match status" value="2"/>
</dbReference>
<comment type="caution">
    <text evidence="4">The sequence shown here is derived from an EMBL/GenBank/DDBJ whole genome shotgun (WGS) entry which is preliminary data.</text>
</comment>
<dbReference type="Gene3D" id="3.30.50.10">
    <property type="entry name" value="Erythroid Transcription Factor GATA-1, subunit A"/>
    <property type="match status" value="2"/>
</dbReference>
<dbReference type="InterPro" id="IPR000679">
    <property type="entry name" value="Znf_GATA"/>
</dbReference>
<gene>
    <name evidence="4" type="primary">g10226</name>
    <name evidence="4" type="ORF">VP750_LOCUS9197</name>
</gene>
<dbReference type="InterPro" id="IPR013088">
    <property type="entry name" value="Znf_NHR/GATA"/>
</dbReference>
<name>A0ABP1G944_9CHLO</name>
<feature type="compositionally biased region" description="Polar residues" evidence="2">
    <location>
        <begin position="155"/>
        <end position="165"/>
    </location>
</feature>
<dbReference type="SMART" id="SM00401">
    <property type="entry name" value="ZnF_GATA"/>
    <property type="match status" value="2"/>
</dbReference>
<keyword evidence="1" id="KW-0479">Metal-binding</keyword>
<proteinExistence type="predicted"/>
<organism evidence="4 5">
    <name type="scientific">Coccomyxa viridis</name>
    <dbReference type="NCBI Taxonomy" id="1274662"/>
    <lineage>
        <taxon>Eukaryota</taxon>
        <taxon>Viridiplantae</taxon>
        <taxon>Chlorophyta</taxon>
        <taxon>core chlorophytes</taxon>
        <taxon>Trebouxiophyceae</taxon>
        <taxon>Trebouxiophyceae incertae sedis</taxon>
        <taxon>Coccomyxaceae</taxon>
        <taxon>Coccomyxa</taxon>
    </lineage>
</organism>
<dbReference type="CDD" id="cd00202">
    <property type="entry name" value="ZnF_GATA"/>
    <property type="match status" value="1"/>
</dbReference>
<evidence type="ECO:0000313" key="5">
    <source>
        <dbReference type="Proteomes" id="UP001497392"/>
    </source>
</evidence>
<dbReference type="EMBL" id="CAXHTA020000017">
    <property type="protein sequence ID" value="CAL5227291.1"/>
    <property type="molecule type" value="Genomic_DNA"/>
</dbReference>
<feature type="domain" description="GATA-type" evidence="3">
    <location>
        <begin position="491"/>
        <end position="556"/>
    </location>
</feature>
<feature type="compositionally biased region" description="Basic residues" evidence="2">
    <location>
        <begin position="483"/>
        <end position="492"/>
    </location>
</feature>
<sequence length="682" mass="74982">MLESLPGDRVQLANSSCPKLWTSPEELGFLLGSLLFPGDYQVISKLIRSRSTGQVQQMATAEHPEALRLQREVEKLRQRNSFKDADFRHGSLLQNVMEALGPFSDQRLELETDQVINSFIRGDLVLKELLVFLSHHFSLSTYLRALLSSRQNIGENGNSSGSHISQPCCEPAQEKQAWEQPSHAHQEAMERPEMAQRKIKIKCKAKTQKDKDAEKRELEPLCCLNCGVRWAPMPRQGMCNACGIYLTNNKRHRPLALAHKLQRAEPWKFLPSTPPGHVLKKKDNGKTVAVPLEDLEGGSPAGNPDGLPDSRQLSANGMTAEEEEEEADAVRRSNRQRRPPVHLSEDDYPASDAEPASDDDKAARMARKLHAFPGVLNWGGAQSDDSDQSCYEDEDMYEAPGPLDNEEVKALYSHTAWQSPQDDPFAAESLLYLRHSKTPVKARKRMYEELEPEAFPSQDNKLAVTGFVQAPAEPVQAFSGAPKRFKERRKPKNGGPCTNCSTTMSSMWRPHNSKFKAGPTRCNACGIYVTSYGMERPVDEYGNLDKAAAKRVSSSRANSRKRICRENSTGSDATQGLAPSRSGSLPAALAPYVPVPSAFAPKAATGAVFNISVDAGIGAQLPAAMLFENSHTPTNRVHQHLARQISAAGSGTLQRALFATEKPIAQIAGLSYAPAALPAPQH</sequence>
<evidence type="ECO:0000256" key="2">
    <source>
        <dbReference type="SAM" id="MobiDB-lite"/>
    </source>
</evidence>
<evidence type="ECO:0000313" key="4">
    <source>
        <dbReference type="EMBL" id="CAL5227291.1"/>
    </source>
</evidence>
<dbReference type="PROSITE" id="PS50114">
    <property type="entry name" value="GATA_ZN_FINGER_2"/>
    <property type="match status" value="2"/>
</dbReference>
<accession>A0ABP1G944</accession>
<keyword evidence="5" id="KW-1185">Reference proteome</keyword>
<dbReference type="Proteomes" id="UP001497392">
    <property type="component" value="Unassembled WGS sequence"/>
</dbReference>
<dbReference type="Pfam" id="PF00320">
    <property type="entry name" value="GATA"/>
    <property type="match status" value="1"/>
</dbReference>